<dbReference type="AlphaFoldDB" id="A0A2H0WQB4"/>
<evidence type="ECO:0000313" key="2">
    <source>
        <dbReference type="EMBL" id="PIS14853.1"/>
    </source>
</evidence>
<evidence type="ECO:0000256" key="1">
    <source>
        <dbReference type="SAM" id="Phobius"/>
    </source>
</evidence>
<evidence type="ECO:0000313" key="3">
    <source>
        <dbReference type="Proteomes" id="UP000230775"/>
    </source>
</evidence>
<feature type="non-terminal residue" evidence="2">
    <location>
        <position position="1"/>
    </location>
</feature>
<gene>
    <name evidence="2" type="ORF">COT64_00405</name>
</gene>
<organism evidence="2 3">
    <name type="scientific">Candidatus Shapirobacteria bacterium CG09_land_8_20_14_0_10_39_12</name>
    <dbReference type="NCBI Taxonomy" id="1974885"/>
    <lineage>
        <taxon>Bacteria</taxon>
        <taxon>Candidatus Shapironibacteriota</taxon>
    </lineage>
</organism>
<keyword evidence="1" id="KW-0812">Transmembrane</keyword>
<dbReference type="EMBL" id="PEZI01000009">
    <property type="protein sequence ID" value="PIS14853.1"/>
    <property type="molecule type" value="Genomic_DNA"/>
</dbReference>
<keyword evidence="1" id="KW-1133">Transmembrane helix</keyword>
<feature type="transmembrane region" description="Helical" evidence="1">
    <location>
        <begin position="20"/>
        <end position="38"/>
    </location>
</feature>
<sequence>EETLKFSIAKDYFSDILSSQLAIFSAIVAGLLVLNWIYQKNVTKEEVKKKVDEQIEVVKKELSDDLNQRQKALVDSITERLNQGDIDISLLRGEVYRSMALFWDSQKSYGSAFIWWTRAAFYFSLIKDENLTRISLGAARMAVDKVSSSYELGTDIMGESQRLISSIDNHVYKVEIDLLYESLKVALSKTVSTGV</sequence>
<name>A0A2H0WQB4_9BACT</name>
<accession>A0A2H0WQB4</accession>
<comment type="caution">
    <text evidence="2">The sequence shown here is derived from an EMBL/GenBank/DDBJ whole genome shotgun (WGS) entry which is preliminary data.</text>
</comment>
<keyword evidence="1" id="KW-0472">Membrane</keyword>
<proteinExistence type="predicted"/>
<reference evidence="3" key="1">
    <citation type="submission" date="2017-09" db="EMBL/GenBank/DDBJ databases">
        <title>Depth-based differentiation of microbial function through sediment-hosted aquifers and enrichment of novel symbionts in the deep terrestrial subsurface.</title>
        <authorList>
            <person name="Probst A.J."/>
            <person name="Ladd B."/>
            <person name="Jarett J.K."/>
            <person name="Geller-Mcgrath D.E."/>
            <person name="Sieber C.M.K."/>
            <person name="Emerson J.B."/>
            <person name="Anantharaman K."/>
            <person name="Thomas B.C."/>
            <person name="Malmstrom R."/>
            <person name="Stieglmeier M."/>
            <person name="Klingl A."/>
            <person name="Woyke T."/>
            <person name="Ryan C.M."/>
            <person name="Banfield J.F."/>
        </authorList>
    </citation>
    <scope>NUCLEOTIDE SEQUENCE [LARGE SCALE GENOMIC DNA]</scope>
</reference>
<protein>
    <submittedName>
        <fullName evidence="2">Uncharacterized protein</fullName>
    </submittedName>
</protein>
<dbReference type="Proteomes" id="UP000230775">
    <property type="component" value="Unassembled WGS sequence"/>
</dbReference>